<dbReference type="InterPro" id="IPR050796">
    <property type="entry name" value="SCF_F-box_component"/>
</dbReference>
<dbReference type="Proteomes" id="UP000265520">
    <property type="component" value="Unassembled WGS sequence"/>
</dbReference>
<dbReference type="InterPro" id="IPR036047">
    <property type="entry name" value="F-box-like_dom_sf"/>
</dbReference>
<evidence type="ECO:0000259" key="1">
    <source>
        <dbReference type="PROSITE" id="PS50181"/>
    </source>
</evidence>
<organism evidence="2 3">
    <name type="scientific">Trifolium medium</name>
    <dbReference type="NCBI Taxonomy" id="97028"/>
    <lineage>
        <taxon>Eukaryota</taxon>
        <taxon>Viridiplantae</taxon>
        <taxon>Streptophyta</taxon>
        <taxon>Embryophyta</taxon>
        <taxon>Tracheophyta</taxon>
        <taxon>Spermatophyta</taxon>
        <taxon>Magnoliopsida</taxon>
        <taxon>eudicotyledons</taxon>
        <taxon>Gunneridae</taxon>
        <taxon>Pentapetalae</taxon>
        <taxon>rosids</taxon>
        <taxon>fabids</taxon>
        <taxon>Fabales</taxon>
        <taxon>Fabaceae</taxon>
        <taxon>Papilionoideae</taxon>
        <taxon>50 kb inversion clade</taxon>
        <taxon>NPAAA clade</taxon>
        <taxon>Hologalegina</taxon>
        <taxon>IRL clade</taxon>
        <taxon>Trifolieae</taxon>
        <taxon>Trifolium</taxon>
    </lineage>
</organism>
<name>A0A392P5T3_9FABA</name>
<dbReference type="Gene3D" id="1.20.1280.50">
    <property type="match status" value="1"/>
</dbReference>
<dbReference type="PANTHER" id="PTHR31672:SF13">
    <property type="entry name" value="F-BOX PROTEIN CPR30-LIKE"/>
    <property type="match status" value="1"/>
</dbReference>
<accession>A0A392P5T3</accession>
<feature type="non-terminal residue" evidence="2">
    <location>
        <position position="131"/>
    </location>
</feature>
<dbReference type="EMBL" id="LXQA010062421">
    <property type="protein sequence ID" value="MCI06606.1"/>
    <property type="molecule type" value="Genomic_DNA"/>
</dbReference>
<sequence length="131" mass="14896">MEPSSKNDVPIDVVVSSLSHTEETTSIQLTPSTETLTSSSPLPTLPFDLIAEILCRLPVKLLLPLQRDCKSWKSLISDPNFAKKYLRKSTPRHHLMISVTNNKLFILWVHILGEGYKIFHIIVALVVDWEY</sequence>
<evidence type="ECO:0000313" key="2">
    <source>
        <dbReference type="EMBL" id="MCI06606.1"/>
    </source>
</evidence>
<dbReference type="SUPFAM" id="SSF81383">
    <property type="entry name" value="F-box domain"/>
    <property type="match status" value="1"/>
</dbReference>
<dbReference type="Pfam" id="PF00646">
    <property type="entry name" value="F-box"/>
    <property type="match status" value="1"/>
</dbReference>
<proteinExistence type="predicted"/>
<keyword evidence="3" id="KW-1185">Reference proteome</keyword>
<feature type="domain" description="F-box" evidence="1">
    <location>
        <begin position="39"/>
        <end position="85"/>
    </location>
</feature>
<protein>
    <submittedName>
        <fullName evidence="2">F-box/kelch-repeat protein</fullName>
    </submittedName>
</protein>
<reference evidence="2 3" key="1">
    <citation type="journal article" date="2018" name="Front. Plant Sci.">
        <title>Red Clover (Trifolium pratense) and Zigzag Clover (T. medium) - A Picture of Genomic Similarities and Differences.</title>
        <authorList>
            <person name="Dluhosova J."/>
            <person name="Istvanek J."/>
            <person name="Nedelnik J."/>
            <person name="Repkova J."/>
        </authorList>
    </citation>
    <scope>NUCLEOTIDE SEQUENCE [LARGE SCALE GENOMIC DNA]</scope>
    <source>
        <strain evidence="3">cv. 10/8</strain>
        <tissue evidence="2">Leaf</tissue>
    </source>
</reference>
<dbReference type="PROSITE" id="PS50181">
    <property type="entry name" value="FBOX"/>
    <property type="match status" value="1"/>
</dbReference>
<dbReference type="InterPro" id="IPR001810">
    <property type="entry name" value="F-box_dom"/>
</dbReference>
<dbReference type="PANTHER" id="PTHR31672">
    <property type="entry name" value="BNACNNG10540D PROTEIN"/>
    <property type="match status" value="1"/>
</dbReference>
<dbReference type="SMART" id="SM00256">
    <property type="entry name" value="FBOX"/>
    <property type="match status" value="1"/>
</dbReference>
<dbReference type="AlphaFoldDB" id="A0A392P5T3"/>
<evidence type="ECO:0000313" key="3">
    <source>
        <dbReference type="Proteomes" id="UP000265520"/>
    </source>
</evidence>
<comment type="caution">
    <text evidence="2">The sequence shown here is derived from an EMBL/GenBank/DDBJ whole genome shotgun (WGS) entry which is preliminary data.</text>
</comment>